<dbReference type="PANTHER" id="PTHR11220">
    <property type="entry name" value="HEME-BINDING PROTEIN-RELATED"/>
    <property type="match status" value="1"/>
</dbReference>
<dbReference type="PANTHER" id="PTHR11220:SF58">
    <property type="entry name" value="SOUL HEME-BINDING FAMILY PROTEIN"/>
    <property type="match status" value="1"/>
</dbReference>
<feature type="chain" id="PRO_5047243726" description="Heme-binding protein" evidence="1">
    <location>
        <begin position="23"/>
        <end position="208"/>
    </location>
</feature>
<dbReference type="Pfam" id="PF04832">
    <property type="entry name" value="SOUL"/>
    <property type="match status" value="1"/>
</dbReference>
<evidence type="ECO:0000313" key="3">
    <source>
        <dbReference type="Proteomes" id="UP001408594"/>
    </source>
</evidence>
<evidence type="ECO:0000313" key="2">
    <source>
        <dbReference type="EMBL" id="GAA5523699.1"/>
    </source>
</evidence>
<reference evidence="2 3" key="1">
    <citation type="submission" date="2024-02" db="EMBL/GenBank/DDBJ databases">
        <title>Microbulbifer aestuariivivens NBRC 112533.</title>
        <authorList>
            <person name="Ichikawa N."/>
            <person name="Katano-Makiyama Y."/>
            <person name="Hidaka K."/>
        </authorList>
    </citation>
    <scope>NUCLEOTIDE SEQUENCE [LARGE SCALE GENOMIC DNA]</scope>
    <source>
        <strain evidence="2 3">NBRC 112533</strain>
    </source>
</reference>
<keyword evidence="3" id="KW-1185">Reference proteome</keyword>
<dbReference type="Gene3D" id="3.20.80.10">
    <property type="entry name" value="Regulatory factor, effector binding domain"/>
    <property type="match status" value="1"/>
</dbReference>
<dbReference type="SUPFAM" id="SSF55136">
    <property type="entry name" value="Probable bacterial effector-binding domain"/>
    <property type="match status" value="1"/>
</dbReference>
<evidence type="ECO:0000256" key="1">
    <source>
        <dbReference type="SAM" id="SignalP"/>
    </source>
</evidence>
<sequence>MRLLIRFLPGVLLSLFAGGAMAIEEPKYTILEQAKPFELRIYEPRIVAEVQVSGSMDQASGRGFKLLADYIFGNNTARSGGSEKIAMTAPVAMEPRSEKISMTAPVSMEQSGGQWLVSFVMPSNFTMDTLPRPNNPAVNLREIPAKHYAVIRFSGLAGEEKVGSKTTELMEWMNNKGLQAVGEPELARYNPPWTLPFMRRNEIMVEYR</sequence>
<organism evidence="2 3">
    <name type="scientific">Microbulbifer aestuariivivens</name>
    <dbReference type="NCBI Taxonomy" id="1908308"/>
    <lineage>
        <taxon>Bacteria</taxon>
        <taxon>Pseudomonadati</taxon>
        <taxon>Pseudomonadota</taxon>
        <taxon>Gammaproteobacteria</taxon>
        <taxon>Cellvibrionales</taxon>
        <taxon>Microbulbiferaceae</taxon>
        <taxon>Microbulbifer</taxon>
    </lineage>
</organism>
<keyword evidence="1" id="KW-0732">Signal</keyword>
<comment type="caution">
    <text evidence="2">The sequence shown here is derived from an EMBL/GenBank/DDBJ whole genome shotgun (WGS) entry which is preliminary data.</text>
</comment>
<evidence type="ECO:0008006" key="4">
    <source>
        <dbReference type="Google" id="ProtNLM"/>
    </source>
</evidence>
<feature type="signal peptide" evidence="1">
    <location>
        <begin position="1"/>
        <end position="22"/>
    </location>
</feature>
<dbReference type="EMBL" id="BAABRT010000002">
    <property type="protein sequence ID" value="GAA5523699.1"/>
    <property type="molecule type" value="Genomic_DNA"/>
</dbReference>
<dbReference type="InterPro" id="IPR006917">
    <property type="entry name" value="SOUL_heme-bd"/>
</dbReference>
<protein>
    <recommendedName>
        <fullName evidence="4">Heme-binding protein</fullName>
    </recommendedName>
</protein>
<proteinExistence type="predicted"/>
<accession>A0ABP9WKG9</accession>
<dbReference type="Proteomes" id="UP001408594">
    <property type="component" value="Unassembled WGS sequence"/>
</dbReference>
<name>A0ABP9WKG9_9GAMM</name>
<gene>
    <name evidence="2" type="ORF">Maes01_00248</name>
</gene>
<dbReference type="InterPro" id="IPR011256">
    <property type="entry name" value="Reg_factor_effector_dom_sf"/>
</dbReference>